<sequence>MIRLPTKGVSALAEPRGQQLGRMFPWPRMKRGPKECLACVSLLFFVSVCPCGHGDGSPASPGFSPTGCTTPPAAAGNIMTTEKSLVAEAENSQHQQQKEEGEGATNSGQQETQLEEASQEAAEGDNQCEQKLKTSNGDTPTHEDLTRNKERTSENRGLSRLFSSFLKRPKSQVSEEEGKDVESAKEKCEGGQKEIEFGTSLEEEIILKAPIAAPEPELKTDPSLDLHSLSSAETQPAQEEHREDPDFETKEGGGLEDCSKIEVKEESPDSKAERELKASQKSIRRHRNMHCKVSLLDDTVYECVVEKHAKGQDLLKRVCEHLNLLEEDYFGLAIWDNAASKTWLDSAKEIKKQVRGVPWNFTFNVKFYPPDPAQLTEDITRYYLCLQLRQDIVAGRLPCSFATLALLGSYTIQSELGDYDPELHGADYVSDFKLAPNQTKELEEKVMELHKSYRSMTPAQADLEFLENAKKLSMYGVDLHKAKDLEGVDIILGVCSSGLLVYKDKLRINRFPWPKVLKISYKRSSFFIKIRPGEQEQYESTIGFKLPSYRAAKKLWKVCVEHHTFFRLTSTDTLPKSKFLALGSKFRYSGRTQAQTRQASALIDRPAPHFERTASKRASRSLDGAAAVDSDRSPRPTSAPAIAQSQDTEVSKAQKETVKVEEQKEEVPPEQAEPEPTEAWKDLDKSQEEIKKHHASISELKKNFMESVPEPRPSEWDKRLSTHSPFRTLNINGQLPTGEGPPLVKTQTVTISDTANAVKSEIPTKDVPIVHTETKTITYEAAQTDDSNGDLDPGVLLTAQTITSETTSSTTTTQITKTVKGGISETRIEKRIVITGDADIDHDQVLVQAIKEAKEQHPDMSVTKVVVHQETEISEE</sequence>
<evidence type="ECO:0000313" key="21">
    <source>
        <dbReference type="Proteomes" id="UP000286641"/>
    </source>
</evidence>
<reference key="1">
    <citation type="submission" date="2019-01" db="UniProtKB">
        <authorList>
            <consortium name="RefSeq"/>
        </authorList>
    </citation>
    <scope>IDENTIFICATION</scope>
</reference>
<keyword evidence="12" id="KW-0539">Nucleus</keyword>
<proteinExistence type="predicted"/>
<evidence type="ECO:0000256" key="10">
    <source>
        <dbReference type="ARBA" id="ARBA00023203"/>
    </source>
</evidence>
<dbReference type="SUPFAM" id="SSF54236">
    <property type="entry name" value="Ubiquitin-like"/>
    <property type="match status" value="1"/>
</dbReference>
<dbReference type="GO" id="GO:0005856">
    <property type="term" value="C:cytoskeleton"/>
    <property type="evidence" value="ECO:0007669"/>
    <property type="project" value="UniProtKB-SubCell"/>
</dbReference>
<dbReference type="FunFam" id="3.10.20.90:FF:000002">
    <property type="entry name" value="Erythrocyte protein band 4.1-like 3"/>
    <property type="match status" value="1"/>
</dbReference>
<dbReference type="Pfam" id="PF05902">
    <property type="entry name" value="4_1_CTD"/>
    <property type="match status" value="1"/>
</dbReference>
<dbReference type="GO" id="GO:0005634">
    <property type="term" value="C:nucleus"/>
    <property type="evidence" value="ECO:0007669"/>
    <property type="project" value="UniProtKB-SubCell"/>
</dbReference>
<evidence type="ECO:0000256" key="14">
    <source>
        <dbReference type="ARBA" id="ARBA00023658"/>
    </source>
</evidence>
<dbReference type="RefSeq" id="XP_025711817.1">
    <property type="nucleotide sequence ID" value="XM_025856032.1"/>
</dbReference>
<keyword evidence="4" id="KW-0813">Transport</keyword>
<evidence type="ECO:0000256" key="6">
    <source>
        <dbReference type="ARBA" id="ARBA00022553"/>
    </source>
</evidence>
<dbReference type="Pfam" id="PF09379">
    <property type="entry name" value="FERM_N"/>
    <property type="match status" value="1"/>
</dbReference>
<evidence type="ECO:0000256" key="16">
    <source>
        <dbReference type="ARBA" id="ARBA00032586"/>
    </source>
</evidence>
<evidence type="ECO:0000259" key="20">
    <source>
        <dbReference type="PROSITE" id="PS50057"/>
    </source>
</evidence>
<dbReference type="GO" id="GO:0005886">
    <property type="term" value="C:plasma membrane"/>
    <property type="evidence" value="ECO:0007669"/>
    <property type="project" value="TreeGrafter"/>
</dbReference>
<evidence type="ECO:0000256" key="1">
    <source>
        <dbReference type="ARBA" id="ARBA00004123"/>
    </source>
</evidence>
<dbReference type="InterPro" id="IPR014352">
    <property type="entry name" value="FERM/acyl-CoA-bd_prot_sf"/>
</dbReference>
<dbReference type="GeneID" id="112811744"/>
<keyword evidence="6" id="KW-0597">Phosphoprotein</keyword>
<evidence type="ECO:0000256" key="8">
    <source>
        <dbReference type="ARBA" id="ARBA00022776"/>
    </source>
</evidence>
<evidence type="ECO:0000256" key="7">
    <source>
        <dbReference type="ARBA" id="ARBA00022618"/>
    </source>
</evidence>
<keyword evidence="13" id="KW-0131">Cell cycle</keyword>
<dbReference type="InterPro" id="IPR019748">
    <property type="entry name" value="FERM_central"/>
</dbReference>
<dbReference type="Gene3D" id="3.10.20.90">
    <property type="entry name" value="Phosphatidylinositol 3-kinase Catalytic Subunit, Chain A, domain 1"/>
    <property type="match status" value="1"/>
</dbReference>
<dbReference type="InterPro" id="IPR014847">
    <property type="entry name" value="FA"/>
</dbReference>
<feature type="compositionally biased region" description="Basic and acidic residues" evidence="19">
    <location>
        <begin position="649"/>
        <end position="667"/>
    </location>
</feature>
<dbReference type="InterPro" id="IPR035963">
    <property type="entry name" value="FERM_2"/>
</dbReference>
<dbReference type="InterPro" id="IPR000798">
    <property type="entry name" value="Ez/rad/moesin-like"/>
</dbReference>
<feature type="region of interest" description="Disordered" evidence="19">
    <location>
        <begin position="230"/>
        <end position="281"/>
    </location>
</feature>
<dbReference type="GO" id="GO:0030866">
    <property type="term" value="P:cortical actin cytoskeleton organization"/>
    <property type="evidence" value="ECO:0007669"/>
    <property type="project" value="InterPro"/>
</dbReference>
<protein>
    <recommendedName>
        <fullName evidence="14">Protein 4.1</fullName>
    </recommendedName>
    <alternativeName>
        <fullName evidence="18">4.1R</fullName>
    </alternativeName>
    <alternativeName>
        <fullName evidence="15">Band 4.1</fullName>
    </alternativeName>
    <alternativeName>
        <fullName evidence="16">Erythrocyte membrane protein band 4.1</fullName>
    </alternativeName>
</protein>
<dbReference type="Pfam" id="PF08736">
    <property type="entry name" value="FA"/>
    <property type="match status" value="1"/>
</dbReference>
<dbReference type="InterPro" id="IPR019749">
    <property type="entry name" value="Band_41_domain"/>
</dbReference>
<gene>
    <name evidence="22" type="primary">EPB41</name>
</gene>
<feature type="compositionally biased region" description="Polar residues" evidence="19">
    <location>
        <begin position="127"/>
        <end position="139"/>
    </location>
</feature>
<dbReference type="InterPro" id="IPR011993">
    <property type="entry name" value="PH-like_dom_sf"/>
</dbReference>
<dbReference type="SMART" id="SM01195">
    <property type="entry name" value="FA"/>
    <property type="match status" value="1"/>
</dbReference>
<feature type="compositionally biased region" description="Basic and acidic residues" evidence="19">
    <location>
        <begin position="238"/>
        <end position="278"/>
    </location>
</feature>
<dbReference type="InterPro" id="IPR019747">
    <property type="entry name" value="FERM_CS"/>
</dbReference>
<keyword evidence="7" id="KW-0132">Cell division</keyword>
<evidence type="ECO:0000256" key="3">
    <source>
        <dbReference type="ARBA" id="ARBA00004544"/>
    </source>
</evidence>
<evidence type="ECO:0000256" key="18">
    <source>
        <dbReference type="ARBA" id="ARBA00078357"/>
    </source>
</evidence>
<dbReference type="FunFam" id="1.20.80.10:FF:000001">
    <property type="entry name" value="Erythrocyte membrane protein band 4.1"/>
    <property type="match status" value="1"/>
</dbReference>
<dbReference type="SUPFAM" id="SSF47031">
    <property type="entry name" value="Second domain of FERM"/>
    <property type="match status" value="1"/>
</dbReference>
<dbReference type="CDD" id="cd17105">
    <property type="entry name" value="FERM_F1_EPB41"/>
    <property type="match status" value="1"/>
</dbReference>
<dbReference type="Pfam" id="PF09380">
    <property type="entry name" value="FERM_C"/>
    <property type="match status" value="1"/>
</dbReference>
<dbReference type="SUPFAM" id="SSF50729">
    <property type="entry name" value="PH domain-like"/>
    <property type="match status" value="1"/>
</dbReference>
<keyword evidence="21" id="KW-1185">Reference proteome</keyword>
<evidence type="ECO:0000313" key="22">
    <source>
        <dbReference type="RefSeq" id="XP_025711817.1"/>
    </source>
</evidence>
<evidence type="ECO:0000256" key="2">
    <source>
        <dbReference type="ARBA" id="ARBA00004245"/>
    </source>
</evidence>
<dbReference type="CDD" id="cd13184">
    <property type="entry name" value="FERM_C_4_1_family"/>
    <property type="match status" value="1"/>
</dbReference>
<keyword evidence="5" id="KW-0963">Cytoplasm</keyword>
<dbReference type="PANTHER" id="PTHR23280:SF12">
    <property type="entry name" value="PROTEIN 4.1"/>
    <property type="match status" value="1"/>
</dbReference>
<dbReference type="Gene3D" id="2.30.29.30">
    <property type="entry name" value="Pleckstrin-homology domain (PH domain)/Phosphotyrosine-binding domain (PTB)"/>
    <property type="match status" value="1"/>
</dbReference>
<dbReference type="SMART" id="SM00295">
    <property type="entry name" value="B41"/>
    <property type="match status" value="1"/>
</dbReference>
<dbReference type="InterPro" id="IPR018980">
    <property type="entry name" value="FERM_PH-like_C"/>
</dbReference>
<dbReference type="GO" id="GO:0005198">
    <property type="term" value="F:structural molecule activity"/>
    <property type="evidence" value="ECO:0007669"/>
    <property type="project" value="InterPro"/>
</dbReference>
<reference evidence="22" key="2">
    <citation type="submission" date="2025-08" db="UniProtKB">
        <authorList>
            <consortium name="RefSeq"/>
        </authorList>
    </citation>
    <scope>IDENTIFICATION</scope>
    <source>
        <tissue evidence="22">Blood</tissue>
    </source>
</reference>
<keyword evidence="11" id="KW-0206">Cytoskeleton</keyword>
<dbReference type="Gene3D" id="1.20.80.10">
    <property type="match status" value="1"/>
</dbReference>
<dbReference type="InterPro" id="IPR029071">
    <property type="entry name" value="Ubiquitin-like_domsf"/>
</dbReference>
<evidence type="ECO:0000256" key="4">
    <source>
        <dbReference type="ARBA" id="ARBA00022448"/>
    </source>
</evidence>
<dbReference type="InterPro" id="IPR021187">
    <property type="entry name" value="EPB4.1_FERM_F1"/>
</dbReference>
<dbReference type="PIRSF" id="PIRSF002304">
    <property type="entry name" value="Membrane_skeletal_4_1"/>
    <property type="match status" value="1"/>
</dbReference>
<dbReference type="Pfam" id="PF04382">
    <property type="entry name" value="SAB"/>
    <property type="match status" value="1"/>
</dbReference>
<dbReference type="InterPro" id="IPR000299">
    <property type="entry name" value="FERM_domain"/>
</dbReference>
<keyword evidence="10" id="KW-0009">Actin-binding</keyword>
<evidence type="ECO:0000256" key="9">
    <source>
        <dbReference type="ARBA" id="ARBA00022860"/>
    </source>
</evidence>
<evidence type="ECO:0000256" key="19">
    <source>
        <dbReference type="SAM" id="MobiDB-lite"/>
    </source>
</evidence>
<dbReference type="PROSITE" id="PS00661">
    <property type="entry name" value="FERM_2"/>
    <property type="match status" value="1"/>
</dbReference>
<dbReference type="GO" id="GO:0005516">
    <property type="term" value="F:calmodulin binding"/>
    <property type="evidence" value="ECO:0007669"/>
    <property type="project" value="UniProtKB-KW"/>
</dbReference>
<dbReference type="PRINTS" id="PR00661">
    <property type="entry name" value="ERMFAMILY"/>
</dbReference>
<dbReference type="InterPro" id="IPR007477">
    <property type="entry name" value="SAB_dom"/>
</dbReference>
<dbReference type="GO" id="GO:0005938">
    <property type="term" value="C:cell cortex"/>
    <property type="evidence" value="ECO:0007669"/>
    <property type="project" value="UniProtKB-SubCell"/>
</dbReference>
<dbReference type="FunFam" id="2.30.29.30:FF:000001">
    <property type="entry name" value="Erythrocyte membrane protein band 4.1"/>
    <property type="match status" value="1"/>
</dbReference>
<evidence type="ECO:0000256" key="15">
    <source>
        <dbReference type="ARBA" id="ARBA00030419"/>
    </source>
</evidence>
<comment type="function">
    <text evidence="17">Protein 4.1 is a major structural element of the erythrocyte membrane skeleton. It plays a key role in regulating membrane physical properties of mechanical stability and deformability by stabilizing spectrin-actin interaction. Recruits DLG1 to membranes. Required for dynein-dynactin complex and NUMA1 recruitment at the mitotic cell cortex during anaphase.</text>
</comment>
<organism evidence="21 22">
    <name type="scientific">Callorhinus ursinus</name>
    <name type="common">Northern fur seal</name>
    <dbReference type="NCBI Taxonomy" id="34884"/>
    <lineage>
        <taxon>Eukaryota</taxon>
        <taxon>Metazoa</taxon>
        <taxon>Chordata</taxon>
        <taxon>Craniata</taxon>
        <taxon>Vertebrata</taxon>
        <taxon>Euteleostomi</taxon>
        <taxon>Mammalia</taxon>
        <taxon>Eutheria</taxon>
        <taxon>Laurasiatheria</taxon>
        <taxon>Carnivora</taxon>
        <taxon>Caniformia</taxon>
        <taxon>Pinnipedia</taxon>
        <taxon>Otariidae</taxon>
        <taxon>Callorhinus</taxon>
    </lineage>
</organism>
<dbReference type="Proteomes" id="UP000286641">
    <property type="component" value="Unplaced"/>
</dbReference>
<dbReference type="GO" id="GO:0031032">
    <property type="term" value="P:actomyosin structure organization"/>
    <property type="evidence" value="ECO:0007669"/>
    <property type="project" value="TreeGrafter"/>
</dbReference>
<dbReference type="PROSITE" id="PS00660">
    <property type="entry name" value="FERM_1"/>
    <property type="match status" value="1"/>
</dbReference>
<dbReference type="AlphaFoldDB" id="A0A3Q7MYI2"/>
<dbReference type="PROSITE" id="PS50057">
    <property type="entry name" value="FERM_3"/>
    <property type="match status" value="1"/>
</dbReference>
<accession>A0A3Q7MYI2</accession>
<dbReference type="InterPro" id="IPR018979">
    <property type="entry name" value="FERM_N"/>
</dbReference>
<dbReference type="CTD" id="2035"/>
<dbReference type="PANTHER" id="PTHR23280">
    <property type="entry name" value="4.1 G PROTEIN"/>
    <property type="match status" value="1"/>
</dbReference>
<dbReference type="PRINTS" id="PR00935">
    <property type="entry name" value="BAND41"/>
</dbReference>
<evidence type="ECO:0000256" key="13">
    <source>
        <dbReference type="ARBA" id="ARBA00023306"/>
    </source>
</evidence>
<dbReference type="Pfam" id="PF00373">
    <property type="entry name" value="FERM_M"/>
    <property type="match status" value="1"/>
</dbReference>
<evidence type="ECO:0000256" key="12">
    <source>
        <dbReference type="ARBA" id="ARBA00023242"/>
    </source>
</evidence>
<dbReference type="GO" id="GO:0003779">
    <property type="term" value="F:actin binding"/>
    <property type="evidence" value="ECO:0007669"/>
    <property type="project" value="UniProtKB-KW"/>
</dbReference>
<keyword evidence="9" id="KW-0112">Calmodulin-binding</keyword>
<dbReference type="SMART" id="SM01196">
    <property type="entry name" value="FERM_C"/>
    <property type="match status" value="1"/>
</dbReference>
<name>A0A3Q7MYI2_CALUR</name>
<evidence type="ECO:0000256" key="17">
    <source>
        <dbReference type="ARBA" id="ARBA00054563"/>
    </source>
</evidence>
<evidence type="ECO:0000256" key="11">
    <source>
        <dbReference type="ARBA" id="ARBA00023212"/>
    </source>
</evidence>
<keyword evidence="8" id="KW-0498">Mitosis</keyword>
<dbReference type="InterPro" id="IPR008379">
    <property type="entry name" value="Band_4.1_C"/>
</dbReference>
<dbReference type="CDD" id="cd14473">
    <property type="entry name" value="FERM_B-lobe"/>
    <property type="match status" value="1"/>
</dbReference>
<feature type="compositionally biased region" description="Basic and acidic residues" evidence="19">
    <location>
        <begin position="140"/>
        <end position="154"/>
    </location>
</feature>
<feature type="region of interest" description="Disordered" evidence="19">
    <location>
        <begin position="87"/>
        <end position="196"/>
    </location>
</feature>
<feature type="region of interest" description="Disordered" evidence="19">
    <location>
        <begin position="597"/>
        <end position="682"/>
    </location>
</feature>
<dbReference type="GO" id="GO:0051301">
    <property type="term" value="P:cell division"/>
    <property type="evidence" value="ECO:0007669"/>
    <property type="project" value="UniProtKB-KW"/>
</dbReference>
<comment type="subcellular location">
    <subcellularLocation>
        <location evidence="3">Cytoplasm</location>
        <location evidence="3">Cell cortex</location>
    </subcellularLocation>
    <subcellularLocation>
        <location evidence="2">Cytoplasm</location>
        <location evidence="2">Cytoskeleton</location>
    </subcellularLocation>
    <subcellularLocation>
        <location evidence="1">Nucleus</location>
    </subcellularLocation>
</comment>
<feature type="compositionally biased region" description="Basic and acidic residues" evidence="19">
    <location>
        <begin position="180"/>
        <end position="196"/>
    </location>
</feature>
<feature type="domain" description="FERM" evidence="20">
    <location>
        <begin position="289"/>
        <end position="570"/>
    </location>
</feature>
<evidence type="ECO:0000256" key="5">
    <source>
        <dbReference type="ARBA" id="ARBA00022490"/>
    </source>
</evidence>